<dbReference type="Proteomes" id="UP001161017">
    <property type="component" value="Unassembled WGS sequence"/>
</dbReference>
<dbReference type="EMBL" id="JAPUFD010000004">
    <property type="protein sequence ID" value="MDI1486739.1"/>
    <property type="molecule type" value="Genomic_DNA"/>
</dbReference>
<evidence type="ECO:0000256" key="2">
    <source>
        <dbReference type="ARBA" id="ARBA00022692"/>
    </source>
</evidence>
<evidence type="ECO:0000256" key="1">
    <source>
        <dbReference type="ARBA" id="ARBA00004141"/>
    </source>
</evidence>
<reference evidence="7" key="1">
    <citation type="journal article" date="2023" name="Genome Biol. Evol.">
        <title>First Whole Genome Sequence and Flow Cytometry Genome Size Data for the Lichen-Forming Fungus Ramalina farinacea (Ascomycota).</title>
        <authorList>
            <person name="Llewellyn T."/>
            <person name="Mian S."/>
            <person name="Hill R."/>
            <person name="Leitch I.J."/>
            <person name="Gaya E."/>
        </authorList>
    </citation>
    <scope>NUCLEOTIDE SEQUENCE</scope>
    <source>
        <strain evidence="7">LIQ254RAFAR</strain>
    </source>
</reference>
<feature type="region of interest" description="Disordered" evidence="5">
    <location>
        <begin position="132"/>
        <end position="175"/>
    </location>
</feature>
<gene>
    <name evidence="7" type="ORF">OHK93_006000</name>
</gene>
<dbReference type="GO" id="GO:0022857">
    <property type="term" value="F:transmembrane transporter activity"/>
    <property type="evidence" value="ECO:0007669"/>
    <property type="project" value="TreeGrafter"/>
</dbReference>
<name>A0AA43QJZ9_9LECA</name>
<proteinExistence type="predicted"/>
<organism evidence="7 8">
    <name type="scientific">Ramalina farinacea</name>
    <dbReference type="NCBI Taxonomy" id="258253"/>
    <lineage>
        <taxon>Eukaryota</taxon>
        <taxon>Fungi</taxon>
        <taxon>Dikarya</taxon>
        <taxon>Ascomycota</taxon>
        <taxon>Pezizomycotina</taxon>
        <taxon>Lecanoromycetes</taxon>
        <taxon>OSLEUM clade</taxon>
        <taxon>Lecanoromycetidae</taxon>
        <taxon>Lecanorales</taxon>
        <taxon>Lecanorineae</taxon>
        <taxon>Ramalinaceae</taxon>
        <taxon>Ramalina</taxon>
    </lineage>
</organism>
<feature type="transmembrane region" description="Helical" evidence="6">
    <location>
        <begin position="7"/>
        <end position="26"/>
    </location>
</feature>
<sequence length="464" mass="51493">MEPESRLWLFSLSIVLMPAGLILWGVGAAHGIHWFGLVFAMGLIAITNGLGVQISLSYCIDCYRELSGEAVVTVILIRNTMSFAIGYGLCKVQKKDPSEGIPMLHRASRAREAAKISPVRSAASVPDETIIAPQASKPSKVSSPDAMDTTGETMEPDNGDLSDQGELAGSEAEPDEDFVQKLGQKGSDFARAIRGAQGSDRGGSPLVADVSTWYEVFVLALEGLNEVEAQKEARQAGKCRFRSQKLAIQRSKEAADPQRLNEQLRERARRLADRIIFLAQVFGTDGAQDIEKLTSKLRKRFSASRPIPAMTQSIEAAPEAASRTAARFVSEWWMGGNLRARGNEYRFDRYIRETTLYRLHESLIREYEDADTDTNRMMVKMGLETATGVDVRTLCTAYLLNLLYGFPIEETRIKLRDKDKITDEIKQARNTIHRTLYMGQLYLAWEDAFGPGAFLLLSDKGLPT</sequence>
<keyword evidence="2 6" id="KW-0812">Transmembrane</keyword>
<keyword evidence="8" id="KW-1185">Reference proteome</keyword>
<comment type="caution">
    <text evidence="7">The sequence shown here is derived from an EMBL/GenBank/DDBJ whole genome shotgun (WGS) entry which is preliminary data.</text>
</comment>
<accession>A0AA43QJZ9</accession>
<protein>
    <submittedName>
        <fullName evidence="7">Uncharacterized protein</fullName>
    </submittedName>
</protein>
<evidence type="ECO:0000313" key="8">
    <source>
        <dbReference type="Proteomes" id="UP001161017"/>
    </source>
</evidence>
<feature type="transmembrane region" description="Helical" evidence="6">
    <location>
        <begin position="32"/>
        <end position="58"/>
    </location>
</feature>
<evidence type="ECO:0000256" key="4">
    <source>
        <dbReference type="ARBA" id="ARBA00023136"/>
    </source>
</evidence>
<evidence type="ECO:0000313" key="7">
    <source>
        <dbReference type="EMBL" id="MDI1486739.1"/>
    </source>
</evidence>
<evidence type="ECO:0000256" key="5">
    <source>
        <dbReference type="SAM" id="MobiDB-lite"/>
    </source>
</evidence>
<dbReference type="PANTHER" id="PTHR23502:SF30">
    <property type="entry name" value="TRANSPORTER, PUTATIVE (AFU_ORTHOLOGUE AFUA_8G04702)-RELATED"/>
    <property type="match status" value="1"/>
</dbReference>
<dbReference type="PANTHER" id="PTHR23502">
    <property type="entry name" value="MAJOR FACILITATOR SUPERFAMILY"/>
    <property type="match status" value="1"/>
</dbReference>
<dbReference type="GO" id="GO:0005886">
    <property type="term" value="C:plasma membrane"/>
    <property type="evidence" value="ECO:0007669"/>
    <property type="project" value="TreeGrafter"/>
</dbReference>
<dbReference type="AlphaFoldDB" id="A0AA43QJZ9"/>
<evidence type="ECO:0000256" key="3">
    <source>
        <dbReference type="ARBA" id="ARBA00022989"/>
    </source>
</evidence>
<keyword evidence="4 6" id="KW-0472">Membrane</keyword>
<comment type="subcellular location">
    <subcellularLocation>
        <location evidence="1">Membrane</location>
        <topology evidence="1">Multi-pass membrane protein</topology>
    </subcellularLocation>
</comment>
<keyword evidence="3 6" id="KW-1133">Transmembrane helix</keyword>
<evidence type="ECO:0000256" key="6">
    <source>
        <dbReference type="SAM" id="Phobius"/>
    </source>
</evidence>